<evidence type="ECO:0000313" key="1">
    <source>
        <dbReference type="EMBL" id="PIO63609.1"/>
    </source>
</evidence>
<dbReference type="EMBL" id="KZ350724">
    <property type="protein sequence ID" value="PIO63609.1"/>
    <property type="molecule type" value="Genomic_DNA"/>
</dbReference>
<reference evidence="1 2" key="1">
    <citation type="submission" date="2015-09" db="EMBL/GenBank/DDBJ databases">
        <title>Draft genome of the parasitic nematode Teladorsagia circumcincta isolate WARC Sus (inbred).</title>
        <authorList>
            <person name="Mitreva M."/>
        </authorList>
    </citation>
    <scope>NUCLEOTIDE SEQUENCE [LARGE SCALE GENOMIC DNA]</scope>
    <source>
        <strain evidence="1 2">S</strain>
    </source>
</reference>
<proteinExistence type="predicted"/>
<protein>
    <submittedName>
        <fullName evidence="1">Uncharacterized protein</fullName>
    </submittedName>
</protein>
<accession>A0A2G9U000</accession>
<keyword evidence="2" id="KW-1185">Reference proteome</keyword>
<name>A0A2G9U000_TELCI</name>
<evidence type="ECO:0000313" key="2">
    <source>
        <dbReference type="Proteomes" id="UP000230423"/>
    </source>
</evidence>
<sequence>MALLAKSLDVSLKEPQGVSPSEMWRLLQKQRSHRSITICDENEIWLVAIYALRGGTAILPHPPFPPKLTEWVPAHCADSALYFLASTAGTEQLAVHKGEISLLIQ</sequence>
<dbReference type="OrthoDB" id="5802353at2759"/>
<dbReference type="AlphaFoldDB" id="A0A2G9U000"/>
<gene>
    <name evidence="1" type="ORF">TELCIR_14788</name>
</gene>
<dbReference type="Proteomes" id="UP000230423">
    <property type="component" value="Unassembled WGS sequence"/>
</dbReference>
<organism evidence="1 2">
    <name type="scientific">Teladorsagia circumcincta</name>
    <name type="common">Brown stomach worm</name>
    <name type="synonym">Ostertagia circumcincta</name>
    <dbReference type="NCBI Taxonomy" id="45464"/>
    <lineage>
        <taxon>Eukaryota</taxon>
        <taxon>Metazoa</taxon>
        <taxon>Ecdysozoa</taxon>
        <taxon>Nematoda</taxon>
        <taxon>Chromadorea</taxon>
        <taxon>Rhabditida</taxon>
        <taxon>Rhabditina</taxon>
        <taxon>Rhabditomorpha</taxon>
        <taxon>Strongyloidea</taxon>
        <taxon>Trichostrongylidae</taxon>
        <taxon>Teladorsagia</taxon>
    </lineage>
</organism>